<reference evidence="1" key="1">
    <citation type="journal article" date="2014" name="Front. Microbiol.">
        <title>High frequency of phylogenetically diverse reductive dehalogenase-homologous genes in deep subseafloor sedimentary metagenomes.</title>
        <authorList>
            <person name="Kawai M."/>
            <person name="Futagami T."/>
            <person name="Toyoda A."/>
            <person name="Takaki Y."/>
            <person name="Nishi S."/>
            <person name="Hori S."/>
            <person name="Arai W."/>
            <person name="Tsubouchi T."/>
            <person name="Morono Y."/>
            <person name="Uchiyama I."/>
            <person name="Ito T."/>
            <person name="Fujiyama A."/>
            <person name="Inagaki F."/>
            <person name="Takami H."/>
        </authorList>
    </citation>
    <scope>NUCLEOTIDE SEQUENCE</scope>
    <source>
        <strain evidence="1">Expedition CK06-06</strain>
    </source>
</reference>
<name>X1BCS7_9ZZZZ</name>
<organism evidence="1">
    <name type="scientific">marine sediment metagenome</name>
    <dbReference type="NCBI Taxonomy" id="412755"/>
    <lineage>
        <taxon>unclassified sequences</taxon>
        <taxon>metagenomes</taxon>
        <taxon>ecological metagenomes</taxon>
    </lineage>
</organism>
<dbReference type="AlphaFoldDB" id="X1BCS7"/>
<feature type="non-terminal residue" evidence="1">
    <location>
        <position position="101"/>
    </location>
</feature>
<sequence length="101" mass="10274">MPDPRIFPIDSSIPTATVAPNLSGVILAANERRVDAEIVNVSDPAEMISLSRGGVAVLGAGITLTTYGSSYRIGTANLFLGDINGISASGNAALSVDEGNK</sequence>
<gene>
    <name evidence="1" type="ORF">S01H4_40628</name>
</gene>
<protein>
    <submittedName>
        <fullName evidence="1">Uncharacterized protein</fullName>
    </submittedName>
</protein>
<accession>X1BCS7</accession>
<dbReference type="EMBL" id="BART01022149">
    <property type="protein sequence ID" value="GAG92830.1"/>
    <property type="molecule type" value="Genomic_DNA"/>
</dbReference>
<evidence type="ECO:0000313" key="1">
    <source>
        <dbReference type="EMBL" id="GAG92830.1"/>
    </source>
</evidence>
<comment type="caution">
    <text evidence="1">The sequence shown here is derived from an EMBL/GenBank/DDBJ whole genome shotgun (WGS) entry which is preliminary data.</text>
</comment>
<proteinExistence type="predicted"/>